<dbReference type="InterPro" id="IPR017907">
    <property type="entry name" value="Znf_RING_CS"/>
</dbReference>
<keyword evidence="1" id="KW-0479">Metal-binding</keyword>
<keyword evidence="3" id="KW-0862">Zinc</keyword>
<evidence type="ECO:0000259" key="4">
    <source>
        <dbReference type="PROSITE" id="PS50089"/>
    </source>
</evidence>
<name>A0A6C0J8E5_9ZZZZ</name>
<protein>
    <recommendedName>
        <fullName evidence="4">RING-type domain-containing protein</fullName>
    </recommendedName>
</protein>
<dbReference type="Gene3D" id="3.30.40.10">
    <property type="entry name" value="Zinc/RING finger domain, C3HC4 (zinc finger)"/>
    <property type="match status" value="1"/>
</dbReference>
<evidence type="ECO:0000256" key="3">
    <source>
        <dbReference type="ARBA" id="ARBA00022833"/>
    </source>
</evidence>
<dbReference type="PROSITE" id="PS00518">
    <property type="entry name" value="ZF_RING_1"/>
    <property type="match status" value="1"/>
</dbReference>
<proteinExistence type="predicted"/>
<dbReference type="SMART" id="SM00184">
    <property type="entry name" value="RING"/>
    <property type="match status" value="1"/>
</dbReference>
<dbReference type="PROSITE" id="PS50089">
    <property type="entry name" value="ZF_RING_2"/>
    <property type="match status" value="1"/>
</dbReference>
<dbReference type="EMBL" id="MN740351">
    <property type="protein sequence ID" value="QHU02035.1"/>
    <property type="molecule type" value="Genomic_DNA"/>
</dbReference>
<dbReference type="SUPFAM" id="SSF57850">
    <property type="entry name" value="RING/U-box"/>
    <property type="match status" value="1"/>
</dbReference>
<reference evidence="5" key="1">
    <citation type="journal article" date="2020" name="Nature">
        <title>Giant virus diversity and host interactions through global metagenomics.</title>
        <authorList>
            <person name="Schulz F."/>
            <person name="Roux S."/>
            <person name="Paez-Espino D."/>
            <person name="Jungbluth S."/>
            <person name="Walsh D.A."/>
            <person name="Denef V.J."/>
            <person name="McMahon K.D."/>
            <person name="Konstantinidis K.T."/>
            <person name="Eloe-Fadrosh E.A."/>
            <person name="Kyrpides N.C."/>
            <person name="Woyke T."/>
        </authorList>
    </citation>
    <scope>NUCLEOTIDE SEQUENCE</scope>
    <source>
        <strain evidence="5">GVMAG-M-3300025880-56</strain>
    </source>
</reference>
<dbReference type="AlphaFoldDB" id="A0A6C0J8E5"/>
<dbReference type="GO" id="GO:0008270">
    <property type="term" value="F:zinc ion binding"/>
    <property type="evidence" value="ECO:0007669"/>
    <property type="project" value="UniProtKB-KW"/>
</dbReference>
<dbReference type="InterPro" id="IPR001841">
    <property type="entry name" value="Znf_RING"/>
</dbReference>
<organism evidence="5">
    <name type="scientific">viral metagenome</name>
    <dbReference type="NCBI Taxonomy" id="1070528"/>
    <lineage>
        <taxon>unclassified sequences</taxon>
        <taxon>metagenomes</taxon>
        <taxon>organismal metagenomes</taxon>
    </lineage>
</organism>
<dbReference type="Pfam" id="PF14634">
    <property type="entry name" value="zf-RING_5"/>
    <property type="match status" value="1"/>
</dbReference>
<sequence>MNTIINKQKYSEVERIKRKEKKAWALYYESARQYFDLLEHIKKKTNIDKLISPPSCFVESVTELYDEANKKLECNICLEIMTKQTFAFTNCFHIMCINCIKRLSKDRKHCPTCRRNM</sequence>
<evidence type="ECO:0000313" key="5">
    <source>
        <dbReference type="EMBL" id="QHU02035.1"/>
    </source>
</evidence>
<dbReference type="InterPro" id="IPR013083">
    <property type="entry name" value="Znf_RING/FYVE/PHD"/>
</dbReference>
<feature type="domain" description="RING-type" evidence="4">
    <location>
        <begin position="74"/>
        <end position="114"/>
    </location>
</feature>
<accession>A0A6C0J8E5</accession>
<evidence type="ECO:0000256" key="1">
    <source>
        <dbReference type="ARBA" id="ARBA00022723"/>
    </source>
</evidence>
<evidence type="ECO:0000256" key="2">
    <source>
        <dbReference type="ARBA" id="ARBA00022771"/>
    </source>
</evidence>
<keyword evidence="2" id="KW-0863">Zinc-finger</keyword>